<keyword evidence="3" id="KW-1185">Reference proteome</keyword>
<gene>
    <name evidence="2" type="ORF">FTUN_2382</name>
</gene>
<dbReference type="Proteomes" id="UP000503447">
    <property type="component" value="Chromosome"/>
</dbReference>
<evidence type="ECO:0000256" key="1">
    <source>
        <dbReference type="SAM" id="MobiDB-lite"/>
    </source>
</evidence>
<reference evidence="3" key="1">
    <citation type="submission" date="2020-05" db="EMBL/GenBank/DDBJ databases">
        <title>Frigoriglobus tundricola gen. nov., sp. nov., a psychrotolerant cellulolytic planctomycete of the family Gemmataceae with two divergent copies of 16S rRNA gene.</title>
        <authorList>
            <person name="Kulichevskaya I.S."/>
            <person name="Ivanova A.A."/>
            <person name="Naumoff D.G."/>
            <person name="Beletsky A.V."/>
            <person name="Rijpstra W.I.C."/>
            <person name="Sinninghe Damste J.S."/>
            <person name="Mardanov A.V."/>
            <person name="Ravin N.V."/>
            <person name="Dedysh S.N."/>
        </authorList>
    </citation>
    <scope>NUCLEOTIDE SEQUENCE [LARGE SCALE GENOMIC DNA]</scope>
    <source>
        <strain evidence="3">PL17</strain>
    </source>
</reference>
<protein>
    <submittedName>
        <fullName evidence="2">Uncharacterized protein</fullName>
    </submittedName>
</protein>
<dbReference type="KEGG" id="ftj:FTUN_2382"/>
<dbReference type="EMBL" id="CP053452">
    <property type="protein sequence ID" value="QJW94856.1"/>
    <property type="molecule type" value="Genomic_DNA"/>
</dbReference>
<name>A0A6M5YNE2_9BACT</name>
<feature type="compositionally biased region" description="Basic and acidic residues" evidence="1">
    <location>
        <begin position="45"/>
        <end position="59"/>
    </location>
</feature>
<accession>A0A6M5YNE2</accession>
<evidence type="ECO:0000313" key="3">
    <source>
        <dbReference type="Proteomes" id="UP000503447"/>
    </source>
</evidence>
<dbReference type="AlphaFoldDB" id="A0A6M5YNE2"/>
<organism evidence="2 3">
    <name type="scientific">Frigoriglobus tundricola</name>
    <dbReference type="NCBI Taxonomy" id="2774151"/>
    <lineage>
        <taxon>Bacteria</taxon>
        <taxon>Pseudomonadati</taxon>
        <taxon>Planctomycetota</taxon>
        <taxon>Planctomycetia</taxon>
        <taxon>Gemmatales</taxon>
        <taxon>Gemmataceae</taxon>
        <taxon>Frigoriglobus</taxon>
    </lineage>
</organism>
<proteinExistence type="predicted"/>
<evidence type="ECO:0000313" key="2">
    <source>
        <dbReference type="EMBL" id="QJW94856.1"/>
    </source>
</evidence>
<feature type="region of interest" description="Disordered" evidence="1">
    <location>
        <begin position="1"/>
        <end position="59"/>
    </location>
</feature>
<sequence length="59" mass="6684">MSPRTLPARPPAEPGAWRVRTRLRGPRRGNMGRATVPSAGSLWVETRRRPDPSRAPRRK</sequence>